<evidence type="ECO:0000313" key="1">
    <source>
        <dbReference type="EMBL" id="KRM60800.1"/>
    </source>
</evidence>
<protein>
    <submittedName>
        <fullName evidence="1">Uncharacterized protein</fullName>
    </submittedName>
</protein>
<dbReference type="PATRIC" id="fig|1423813.3.peg.291"/>
<proteinExistence type="predicted"/>
<reference evidence="1 2" key="1">
    <citation type="journal article" date="2015" name="Genome Announc.">
        <title>Expanding the biotechnology potential of lactobacilli through comparative genomics of 213 strains and associated genera.</title>
        <authorList>
            <person name="Sun Z."/>
            <person name="Harris H.M."/>
            <person name="McCann A."/>
            <person name="Guo C."/>
            <person name="Argimon S."/>
            <person name="Zhang W."/>
            <person name="Yang X."/>
            <person name="Jeffery I.B."/>
            <person name="Cooney J.C."/>
            <person name="Kagawa T.F."/>
            <person name="Liu W."/>
            <person name="Song Y."/>
            <person name="Salvetti E."/>
            <person name="Wrobel A."/>
            <person name="Rasinkangas P."/>
            <person name="Parkhill J."/>
            <person name="Rea M.C."/>
            <person name="O'Sullivan O."/>
            <person name="Ritari J."/>
            <person name="Douillard F.P."/>
            <person name="Paul Ross R."/>
            <person name="Yang R."/>
            <person name="Briner A.E."/>
            <person name="Felis G.E."/>
            <person name="de Vos W.M."/>
            <person name="Barrangou R."/>
            <person name="Klaenhammer T.R."/>
            <person name="Caufield P.W."/>
            <person name="Cui Y."/>
            <person name="Zhang H."/>
            <person name="O'Toole P.W."/>
        </authorList>
    </citation>
    <scope>NUCLEOTIDE SEQUENCE [LARGE SCALE GENOMIC DNA]</scope>
    <source>
        <strain evidence="1 2">DSM 20634</strain>
    </source>
</reference>
<dbReference type="EMBL" id="AYYY01000061">
    <property type="protein sequence ID" value="KRM60800.1"/>
    <property type="molecule type" value="Genomic_DNA"/>
</dbReference>
<sequence length="512" mass="57965">MTKETSTIAVQLSDDLRALLLASNLGLNKNHPLAGWNFLTILYHDGASSAVPITKDFLLQKYNHDYRDFKGHEDPIKDETMKHIMAVLTGPAGLVEVSPRKVRERMRNGFYHIHQSYVYRITSSGIEYLKMMQRVVDAESTVTANTNRIDEYCQLVARLNQATESAESTQFYNDFHNMVTAYDDVMKGMHKLDEDLDELANDLAFQHGSEEAHHLQVMLTDKAVPSFKKMLATGKPIKAMAYSEHFIERVARSQQGSDDLDTAHAIEDTASMLLRFNRTKDYVKRQMAHLAMSFESNESAIDTSLDSMYMLFGTIMNAVKLLGREYEHVKSQTVDVKALTDQIDALMTHYQTLRVPTQILRHLPMDRQIEDRSDLLDATTMGPVTYTADESKQQVATEADNPVVANDQFDEQAQTAGLAEFQRLVMVDEDTLVVDHDLEFQTVVARDEVMRLYSATGYDSYAGFAPFGRPIKAARLMPTAQPIRLHCVNEQFSVFLPGGFTVDFQSEEQVDD</sequence>
<comment type="caution">
    <text evidence="1">The sequence shown here is derived from an EMBL/GenBank/DDBJ whole genome shotgun (WGS) entry which is preliminary data.</text>
</comment>
<dbReference type="STRING" id="1423813.FC26_GL000282"/>
<dbReference type="AlphaFoldDB" id="A0A0R2A1E9"/>
<dbReference type="Proteomes" id="UP000051733">
    <property type="component" value="Unassembled WGS sequence"/>
</dbReference>
<evidence type="ECO:0000313" key="2">
    <source>
        <dbReference type="Proteomes" id="UP000051733"/>
    </source>
</evidence>
<name>A0A0R2A1E9_9LACO</name>
<accession>A0A0R2A1E9</accession>
<gene>
    <name evidence="1" type="ORF">FC26_GL000282</name>
</gene>
<keyword evidence="2" id="KW-1185">Reference proteome</keyword>
<organism evidence="1 2">
    <name type="scientific">Paucilactobacillus vaccinostercus DSM 20634</name>
    <dbReference type="NCBI Taxonomy" id="1423813"/>
    <lineage>
        <taxon>Bacteria</taxon>
        <taxon>Bacillati</taxon>
        <taxon>Bacillota</taxon>
        <taxon>Bacilli</taxon>
        <taxon>Lactobacillales</taxon>
        <taxon>Lactobacillaceae</taxon>
        <taxon>Paucilactobacillus</taxon>
    </lineage>
</organism>